<dbReference type="SMART" id="SM00066">
    <property type="entry name" value="GAL4"/>
    <property type="match status" value="1"/>
</dbReference>
<keyword evidence="4" id="KW-0539">Nucleus</keyword>
<proteinExistence type="predicted"/>
<feature type="domain" description="Zn(2)-C6 fungal-type" evidence="5">
    <location>
        <begin position="78"/>
        <end position="108"/>
    </location>
</feature>
<evidence type="ECO:0000256" key="3">
    <source>
        <dbReference type="ARBA" id="ARBA00023163"/>
    </source>
</evidence>
<keyword evidence="3" id="KW-0804">Transcription</keyword>
<reference evidence="6 7" key="1">
    <citation type="submission" date="2023-08" db="EMBL/GenBank/DDBJ databases">
        <title>Black Yeasts Isolated from many extreme environments.</title>
        <authorList>
            <person name="Coleine C."/>
            <person name="Stajich J.E."/>
            <person name="Selbmann L."/>
        </authorList>
    </citation>
    <scope>NUCLEOTIDE SEQUENCE [LARGE SCALE GENOMIC DNA]</scope>
    <source>
        <strain evidence="6 7">CCFEE 5792</strain>
    </source>
</reference>
<evidence type="ECO:0000256" key="2">
    <source>
        <dbReference type="ARBA" id="ARBA00023125"/>
    </source>
</evidence>
<protein>
    <recommendedName>
        <fullName evidence="5">Zn(2)-C6 fungal-type domain-containing protein</fullName>
    </recommendedName>
</protein>
<dbReference type="PANTHER" id="PTHR47784:SF9">
    <property type="entry name" value="ZN(II)2CYS6 TRANSCRIPTION FACTOR (EUROFUNG)"/>
    <property type="match status" value="1"/>
</dbReference>
<dbReference type="GO" id="GO:0001228">
    <property type="term" value="F:DNA-binding transcription activator activity, RNA polymerase II-specific"/>
    <property type="evidence" value="ECO:0007669"/>
    <property type="project" value="TreeGrafter"/>
</dbReference>
<name>A0AAV9N978_9EURO</name>
<dbReference type="Pfam" id="PF00172">
    <property type="entry name" value="Zn_clus"/>
    <property type="match status" value="1"/>
</dbReference>
<comment type="caution">
    <text evidence="6">The sequence shown here is derived from an EMBL/GenBank/DDBJ whole genome shotgun (WGS) entry which is preliminary data.</text>
</comment>
<dbReference type="RefSeq" id="XP_064705166.1">
    <property type="nucleotide sequence ID" value="XM_064847445.1"/>
</dbReference>
<dbReference type="Proteomes" id="UP001358417">
    <property type="component" value="Unassembled WGS sequence"/>
</dbReference>
<dbReference type="AlphaFoldDB" id="A0AAV9N978"/>
<gene>
    <name evidence="6" type="ORF">LTR84_003862</name>
</gene>
<evidence type="ECO:0000259" key="5">
    <source>
        <dbReference type="PROSITE" id="PS50048"/>
    </source>
</evidence>
<organism evidence="6 7">
    <name type="scientific">Exophiala bonariae</name>
    <dbReference type="NCBI Taxonomy" id="1690606"/>
    <lineage>
        <taxon>Eukaryota</taxon>
        <taxon>Fungi</taxon>
        <taxon>Dikarya</taxon>
        <taxon>Ascomycota</taxon>
        <taxon>Pezizomycotina</taxon>
        <taxon>Eurotiomycetes</taxon>
        <taxon>Chaetothyriomycetidae</taxon>
        <taxon>Chaetothyriales</taxon>
        <taxon>Herpotrichiellaceae</taxon>
        <taxon>Exophiala</taxon>
    </lineage>
</organism>
<dbReference type="InterPro" id="IPR036864">
    <property type="entry name" value="Zn2-C6_fun-type_DNA-bd_sf"/>
</dbReference>
<dbReference type="CDD" id="cd00067">
    <property type="entry name" value="GAL4"/>
    <property type="match status" value="1"/>
</dbReference>
<dbReference type="GO" id="GO:0008270">
    <property type="term" value="F:zinc ion binding"/>
    <property type="evidence" value="ECO:0007669"/>
    <property type="project" value="InterPro"/>
</dbReference>
<dbReference type="Gene3D" id="4.10.240.10">
    <property type="entry name" value="Zn(2)-C6 fungal-type DNA-binding domain"/>
    <property type="match status" value="1"/>
</dbReference>
<dbReference type="PANTHER" id="PTHR47784">
    <property type="entry name" value="STEROL UPTAKE CONTROL PROTEIN 2"/>
    <property type="match status" value="1"/>
</dbReference>
<dbReference type="InterPro" id="IPR053157">
    <property type="entry name" value="Sterol_Uptake_Regulator"/>
</dbReference>
<dbReference type="EMBL" id="JAVRRD010000017">
    <property type="protein sequence ID" value="KAK5050580.1"/>
    <property type="molecule type" value="Genomic_DNA"/>
</dbReference>
<accession>A0AAV9N978</accession>
<dbReference type="GeneID" id="89972045"/>
<evidence type="ECO:0000256" key="4">
    <source>
        <dbReference type="ARBA" id="ARBA00023242"/>
    </source>
</evidence>
<keyword evidence="2" id="KW-0238">DNA-binding</keyword>
<dbReference type="SUPFAM" id="SSF57701">
    <property type="entry name" value="Zn2/Cys6 DNA-binding domain"/>
    <property type="match status" value="1"/>
</dbReference>
<evidence type="ECO:0000256" key="1">
    <source>
        <dbReference type="ARBA" id="ARBA00023015"/>
    </source>
</evidence>
<keyword evidence="1" id="KW-0805">Transcription regulation</keyword>
<evidence type="ECO:0000313" key="6">
    <source>
        <dbReference type="EMBL" id="KAK5050580.1"/>
    </source>
</evidence>
<sequence length="446" mass="50910">MYDYVRPHSSTIERNDTLMPHVNIDPATLRILRAHETGITLAHLAGLSNPMTVQSQVQTWPVTSGKRRIKAHSKSKQGCRNCKLRSVKCDETKPQCRKCGSYGVMCNYDGTNLDLHLKVEAAALSGVLITETVLPSYLPYRISEHEQVLRRFRNRTSLTVSDGKRLKIYQNEIITLAHTSSYLMHTLLTLTLMHDRFLSPVFSGGPSSRETYHCYQAAATLQKQLALPMQVAEQAGLWVASALLSIIVFAQVDGESAEDVWPLRPNSTPTIDWIKIGKGKREIFNITSLLHDDPFFSALTVILHPETEFTLRTGPNFKQLPLPFIRLYNLSDTDTDEINHYRDAIVRLARVLDPLCHPVQVIMEFWGFTNMTAEFKALLGCKDPRALLILAYWYMRASQLGVWWLRPRTYLEGRAICMYLDRYHSDDLDIRSLLQYPKAAFRLLNT</sequence>
<dbReference type="GO" id="GO:0003677">
    <property type="term" value="F:DNA binding"/>
    <property type="evidence" value="ECO:0007669"/>
    <property type="project" value="UniProtKB-KW"/>
</dbReference>
<evidence type="ECO:0000313" key="7">
    <source>
        <dbReference type="Proteomes" id="UP001358417"/>
    </source>
</evidence>
<dbReference type="InterPro" id="IPR001138">
    <property type="entry name" value="Zn2Cys6_DnaBD"/>
</dbReference>
<dbReference type="PROSITE" id="PS50048">
    <property type="entry name" value="ZN2_CY6_FUNGAL_2"/>
    <property type="match status" value="1"/>
</dbReference>
<keyword evidence="7" id="KW-1185">Reference proteome</keyword>